<dbReference type="RefSeq" id="WP_009851692.1">
    <property type="nucleotide sequence ID" value="NZ_DS022295.1"/>
</dbReference>
<keyword evidence="1" id="KW-0732">Signal</keyword>
<dbReference type="eggNOG" id="COG2367">
    <property type="taxonomic scope" value="Bacteria"/>
</dbReference>
<evidence type="ECO:0000313" key="2">
    <source>
        <dbReference type="EMBL" id="EAU55071.1"/>
    </source>
</evidence>
<evidence type="ECO:0008006" key="4">
    <source>
        <dbReference type="Google" id="ProtNLM"/>
    </source>
</evidence>
<evidence type="ECO:0000256" key="1">
    <source>
        <dbReference type="SAM" id="SignalP"/>
    </source>
</evidence>
<proteinExistence type="predicted"/>
<feature type="signal peptide" evidence="1">
    <location>
        <begin position="1"/>
        <end position="20"/>
    </location>
</feature>
<dbReference type="SUPFAM" id="SSF56601">
    <property type="entry name" value="beta-lactamase/transpeptidase-like"/>
    <property type="match status" value="1"/>
</dbReference>
<comment type="caution">
    <text evidence="2">The sequence shown here is derived from an EMBL/GenBank/DDBJ whole genome shotgun (WGS) entry which is preliminary data.</text>
</comment>
<dbReference type="Proteomes" id="UP000005297">
    <property type="component" value="Unassembled WGS sequence"/>
</dbReference>
<evidence type="ECO:0000313" key="3">
    <source>
        <dbReference type="Proteomes" id="UP000005297"/>
    </source>
</evidence>
<protein>
    <recommendedName>
        <fullName evidence="4">Beta-lactamase enzyme family protein</fullName>
    </recommendedName>
</protein>
<gene>
    <name evidence="2" type="ORF">SPV1_06999</name>
</gene>
<sequence>MIRLILFVLALSGLSGAVSAYPLDGADQTGISRLEGYRLAQQGKVPGNRLPPGALLSQAQVQLRLQGVYDDHLLTPDPMLTNRVLALLGADADHYSISVLDLSDPAQPRYAEHNGVYTRNPGSVGKLVIALALFQALADIYPDDTAARERLLHNSMIVANEFIRFDHHKAPFWQPEHMRLLKRKIVEGDTANYWTWLDWMLSASSNAAASMVLEHVLLLRHFGRNYPVTVEQQRAWFNQTPKRELSAALRSALQDPLVRNGLNPNQLRQGGFFSREGKRRVPGTNSVCSTRELMRYLLLMEQGRLVDAWSSLQIKRLLYMTQRRIRYASSPALKDAAVYFKSGSFYKCKPEEGFVCGKYKGNSFNLMNSVAIIESPAGAPRLDYMVTVTSNVLKKNSALDHQRLATRLHALLRSLHGVQP</sequence>
<dbReference type="InterPro" id="IPR012338">
    <property type="entry name" value="Beta-lactam/transpept-like"/>
</dbReference>
<keyword evidence="3" id="KW-1185">Reference proteome</keyword>
<dbReference type="HOGENOM" id="CLU_637424_0_0_0"/>
<organism evidence="2 3">
    <name type="scientific">Mariprofundus ferrooxydans PV-1</name>
    <dbReference type="NCBI Taxonomy" id="314345"/>
    <lineage>
        <taxon>Bacteria</taxon>
        <taxon>Pseudomonadati</taxon>
        <taxon>Pseudomonadota</taxon>
        <taxon>Candidatius Mariprofundia</taxon>
        <taxon>Mariprofundales</taxon>
        <taxon>Mariprofundaceae</taxon>
        <taxon>Mariprofundus</taxon>
    </lineage>
</organism>
<dbReference type="STRING" id="314344.AL013_10890"/>
<name>Q0F0F7_9PROT</name>
<dbReference type="EMBL" id="AATS01000004">
    <property type="protein sequence ID" value="EAU55071.1"/>
    <property type="molecule type" value="Genomic_DNA"/>
</dbReference>
<dbReference type="InParanoid" id="Q0F0F7"/>
<accession>Q0F0F7</accession>
<dbReference type="AlphaFoldDB" id="Q0F0F7"/>
<feature type="chain" id="PRO_5004171315" description="Beta-lactamase enzyme family protein" evidence="1">
    <location>
        <begin position="21"/>
        <end position="420"/>
    </location>
</feature>
<dbReference type="Gene3D" id="3.40.710.10">
    <property type="entry name" value="DD-peptidase/beta-lactamase superfamily"/>
    <property type="match status" value="1"/>
</dbReference>
<dbReference type="OrthoDB" id="5289215at2"/>
<reference evidence="2 3" key="1">
    <citation type="submission" date="2006-09" db="EMBL/GenBank/DDBJ databases">
        <authorList>
            <person name="Emerson D."/>
            <person name="Ferriera S."/>
            <person name="Johnson J."/>
            <person name="Kravitz S."/>
            <person name="Halpern A."/>
            <person name="Remington K."/>
            <person name="Beeson K."/>
            <person name="Tran B."/>
            <person name="Rogers Y.-H."/>
            <person name="Friedman R."/>
            <person name="Venter J.C."/>
        </authorList>
    </citation>
    <scope>NUCLEOTIDE SEQUENCE [LARGE SCALE GENOMIC DNA]</scope>
    <source>
        <strain evidence="2 3">PV-1</strain>
    </source>
</reference>